<dbReference type="Proteomes" id="UP000287547">
    <property type="component" value="Unassembled WGS sequence"/>
</dbReference>
<name>A0A428YRK2_KIBAR</name>
<evidence type="ECO:0000313" key="3">
    <source>
        <dbReference type="Proteomes" id="UP000287547"/>
    </source>
</evidence>
<evidence type="ECO:0000256" key="1">
    <source>
        <dbReference type="SAM" id="Phobius"/>
    </source>
</evidence>
<evidence type="ECO:0000313" key="2">
    <source>
        <dbReference type="EMBL" id="RSM71618.1"/>
    </source>
</evidence>
<reference evidence="2 3" key="1">
    <citation type="submission" date="2018-05" db="EMBL/GenBank/DDBJ databases">
        <title>Evolution of GPA BGCs.</title>
        <authorList>
            <person name="Waglechner N."/>
            <person name="Wright G.D."/>
        </authorList>
    </citation>
    <scope>NUCLEOTIDE SEQUENCE [LARGE SCALE GENOMIC DNA]</scope>
    <source>
        <strain evidence="2 3">A82846</strain>
    </source>
</reference>
<sequence>MEGVPAAASAGAAPGLGLLVIGGFFGGLALAVCAILQRVLSGGGGLGVGRSIKRRGAAM</sequence>
<protein>
    <submittedName>
        <fullName evidence="2">Uncharacterized protein</fullName>
    </submittedName>
</protein>
<keyword evidence="1" id="KW-1133">Transmembrane helix</keyword>
<keyword evidence="1" id="KW-0472">Membrane</keyword>
<organism evidence="2 3">
    <name type="scientific">Kibdelosporangium aridum</name>
    <dbReference type="NCBI Taxonomy" id="2030"/>
    <lineage>
        <taxon>Bacteria</taxon>
        <taxon>Bacillati</taxon>
        <taxon>Actinomycetota</taxon>
        <taxon>Actinomycetes</taxon>
        <taxon>Pseudonocardiales</taxon>
        <taxon>Pseudonocardiaceae</taxon>
        <taxon>Kibdelosporangium</taxon>
    </lineage>
</organism>
<accession>A0A428YRK2</accession>
<keyword evidence="1" id="KW-0812">Transmembrane</keyword>
<proteinExistence type="predicted"/>
<dbReference type="AlphaFoldDB" id="A0A428YRK2"/>
<comment type="caution">
    <text evidence="2">The sequence shown here is derived from an EMBL/GenBank/DDBJ whole genome shotgun (WGS) entry which is preliminary data.</text>
</comment>
<dbReference type="EMBL" id="QHKI01000062">
    <property type="protein sequence ID" value="RSM71618.1"/>
    <property type="molecule type" value="Genomic_DNA"/>
</dbReference>
<feature type="transmembrane region" description="Helical" evidence="1">
    <location>
        <begin position="12"/>
        <end position="36"/>
    </location>
</feature>
<gene>
    <name evidence="2" type="ORF">DMH04_43625</name>
</gene>